<gene>
    <name evidence="2" type="ORF">C492_17570</name>
</gene>
<evidence type="ECO:0000313" key="3">
    <source>
        <dbReference type="Proteomes" id="UP000011531"/>
    </source>
</evidence>
<dbReference type="RefSeq" id="WP_008425875.1">
    <property type="nucleotide sequence ID" value="NZ_AOIA01000146.1"/>
</dbReference>
<dbReference type="AlphaFoldDB" id="L9WVZ2"/>
<dbReference type="InterPro" id="IPR055768">
    <property type="entry name" value="DUF7344"/>
</dbReference>
<dbReference type="Pfam" id="PF24035">
    <property type="entry name" value="DUF7344"/>
    <property type="match status" value="1"/>
</dbReference>
<dbReference type="STRING" id="1227498.C492_17570"/>
<sequence length="115" mass="12764">MVVWSTVEALVAIVAAVDETVVHALHSAGALAHTARRRALSILLEREPVGRERLAALLAADEAVPHDDAERIELTLHHEHLPRLEAELFVEYDHRSGDVVLWKEPDAVRESLESV</sequence>
<dbReference type="OrthoDB" id="161697at2157"/>
<dbReference type="EMBL" id="AOIA01000146">
    <property type="protein sequence ID" value="ELY53361.1"/>
    <property type="molecule type" value="Genomic_DNA"/>
</dbReference>
<evidence type="ECO:0000259" key="1">
    <source>
        <dbReference type="Pfam" id="PF24035"/>
    </source>
</evidence>
<reference evidence="2 3" key="1">
    <citation type="journal article" date="2014" name="PLoS Genet.">
        <title>Phylogenetically driven sequencing of extremely halophilic archaea reveals strategies for static and dynamic osmo-response.</title>
        <authorList>
            <person name="Becker E.A."/>
            <person name="Seitzer P.M."/>
            <person name="Tritt A."/>
            <person name="Larsen D."/>
            <person name="Krusor M."/>
            <person name="Yao A.I."/>
            <person name="Wu D."/>
            <person name="Madern D."/>
            <person name="Eisen J.A."/>
            <person name="Darling A.E."/>
            <person name="Facciotti M.T."/>
        </authorList>
    </citation>
    <scope>NUCLEOTIDE SEQUENCE [LARGE SCALE GENOMIC DNA]</scope>
    <source>
        <strain evidence="2 3">DSM 18795</strain>
    </source>
</reference>
<protein>
    <recommendedName>
        <fullName evidence="1">DUF7344 domain-containing protein</fullName>
    </recommendedName>
</protein>
<evidence type="ECO:0000313" key="2">
    <source>
        <dbReference type="EMBL" id="ELY53361.1"/>
    </source>
</evidence>
<name>L9WVZ2_9EURY</name>
<accession>L9WVZ2</accession>
<organism evidence="2 3">
    <name type="scientific">Natronococcus jeotgali DSM 18795</name>
    <dbReference type="NCBI Taxonomy" id="1227498"/>
    <lineage>
        <taxon>Archaea</taxon>
        <taxon>Methanobacteriati</taxon>
        <taxon>Methanobacteriota</taxon>
        <taxon>Stenosarchaea group</taxon>
        <taxon>Halobacteria</taxon>
        <taxon>Halobacteriales</taxon>
        <taxon>Natrialbaceae</taxon>
        <taxon>Natronococcus</taxon>
    </lineage>
</organism>
<keyword evidence="3" id="KW-1185">Reference proteome</keyword>
<proteinExistence type="predicted"/>
<comment type="caution">
    <text evidence="2">The sequence shown here is derived from an EMBL/GenBank/DDBJ whole genome shotgun (WGS) entry which is preliminary data.</text>
</comment>
<dbReference type="Proteomes" id="UP000011531">
    <property type="component" value="Unassembled WGS sequence"/>
</dbReference>
<feature type="domain" description="DUF7344" evidence="1">
    <location>
        <begin position="30"/>
        <end position="99"/>
    </location>
</feature>